<proteinExistence type="predicted"/>
<dbReference type="AlphaFoldDB" id="A0A7V8FLT2"/>
<gene>
    <name evidence="3" type="ORF">GAK30_03087</name>
</gene>
<dbReference type="EMBL" id="WNDQ01000054">
    <property type="protein sequence ID" value="KAF1019501.1"/>
    <property type="molecule type" value="Genomic_DNA"/>
</dbReference>
<dbReference type="CDD" id="cd16328">
    <property type="entry name" value="RseA_N"/>
    <property type="match status" value="1"/>
</dbReference>
<dbReference type="Proteomes" id="UP000461670">
    <property type="component" value="Unassembled WGS sequence"/>
</dbReference>
<dbReference type="GO" id="GO:0016989">
    <property type="term" value="F:sigma factor antagonist activity"/>
    <property type="evidence" value="ECO:0007669"/>
    <property type="project" value="InterPro"/>
</dbReference>
<feature type="domain" description="Anti sigma-E protein RseA N-terminal" evidence="2">
    <location>
        <begin position="15"/>
        <end position="93"/>
    </location>
</feature>
<dbReference type="PANTHER" id="PTHR38104">
    <property type="match status" value="1"/>
</dbReference>
<protein>
    <recommendedName>
        <fullName evidence="2">Anti sigma-E protein RseA N-terminal domain-containing protein</fullName>
    </recommendedName>
</protein>
<organism evidence="3 4">
    <name type="scientific">Paracidovorax wautersii</name>
    <dbReference type="NCBI Taxonomy" id="1177982"/>
    <lineage>
        <taxon>Bacteria</taxon>
        <taxon>Pseudomonadati</taxon>
        <taxon>Pseudomonadota</taxon>
        <taxon>Betaproteobacteria</taxon>
        <taxon>Burkholderiales</taxon>
        <taxon>Comamonadaceae</taxon>
        <taxon>Paracidovorax</taxon>
    </lineage>
</organism>
<dbReference type="InterPro" id="IPR005572">
    <property type="entry name" value="Anti-sigma_E_RseA_N"/>
</dbReference>
<keyword evidence="1" id="KW-0472">Membrane</keyword>
<evidence type="ECO:0000256" key="1">
    <source>
        <dbReference type="SAM" id="Phobius"/>
    </source>
</evidence>
<feature type="transmembrane region" description="Helical" evidence="1">
    <location>
        <begin position="126"/>
        <end position="146"/>
    </location>
</feature>
<dbReference type="SUPFAM" id="SSF89069">
    <property type="entry name" value="N-terminal, cytoplasmic domain of anti-sigmaE factor RseA"/>
    <property type="match status" value="1"/>
</dbReference>
<reference evidence="4" key="1">
    <citation type="journal article" date="2020" name="MBio">
        <title>Horizontal gene transfer to a defensive symbiont with a reduced genome amongst a multipartite beetle microbiome.</title>
        <authorList>
            <person name="Waterworth S.C."/>
            <person name="Florez L.V."/>
            <person name="Rees E.R."/>
            <person name="Hertweck C."/>
            <person name="Kaltenpoth M."/>
            <person name="Kwan J.C."/>
        </authorList>
    </citation>
    <scope>NUCLEOTIDE SEQUENCE [LARGE SCALE GENOMIC DNA]</scope>
</reference>
<dbReference type="InterPro" id="IPR052383">
    <property type="entry name" value="Anti-sigma-E_RseA-like"/>
</dbReference>
<evidence type="ECO:0000259" key="2">
    <source>
        <dbReference type="Pfam" id="PF03872"/>
    </source>
</evidence>
<dbReference type="InterPro" id="IPR036147">
    <property type="entry name" value="Anti-sigma_E_RseA_N_sf"/>
</dbReference>
<accession>A0A7V8FLT2</accession>
<dbReference type="Pfam" id="PF03872">
    <property type="entry name" value="RseA_N"/>
    <property type="match status" value="1"/>
</dbReference>
<evidence type="ECO:0000313" key="3">
    <source>
        <dbReference type="EMBL" id="KAF1019501.1"/>
    </source>
</evidence>
<keyword evidence="1" id="KW-0812">Transmembrane</keyword>
<dbReference type="Gene3D" id="1.10.10.880">
    <property type="entry name" value="Anti sigma-E protein RseA, N-terminal domain"/>
    <property type="match status" value="1"/>
</dbReference>
<name>A0A7V8FLT2_9BURK</name>
<keyword evidence="1" id="KW-1133">Transmembrane helix</keyword>
<comment type="caution">
    <text evidence="3">The sequence shown here is derived from an EMBL/GenBank/DDBJ whole genome shotgun (WGS) entry which is preliminary data.</text>
</comment>
<sequence>MSTELDLAQKRGQSRERLSALVDGELSPEASRACLAAVGRDETLLAYWADCQRVGDVLRGGAALAGRGNELAFLATFRERLAAEAQSASDAASAKVVPFPAIATATAGNGPKPQERTAANDRVYRWKMVAGLATVMAVLVVGWAALDESSLTPTSAPAAQEIALQQQPSGAANVQGPVADGGAASGDAAVSLASARGSAVALLPQGGLRRVSQPGLVVEREAVGPVSSRYALQAANDGVDSVMIRDSRLDEFLAAHRQGNASVLQAPVDFVRDAVMKPAP</sequence>
<dbReference type="PANTHER" id="PTHR38104:SF1">
    <property type="entry name" value="ANTI-SIGMA-E FACTOR RSEA"/>
    <property type="match status" value="1"/>
</dbReference>
<evidence type="ECO:0000313" key="4">
    <source>
        <dbReference type="Proteomes" id="UP000461670"/>
    </source>
</evidence>